<accession>A0ABN2MI09</accession>
<dbReference type="SUPFAM" id="SSF51679">
    <property type="entry name" value="Bacterial luciferase-like"/>
    <property type="match status" value="1"/>
</dbReference>
<dbReference type="Proteomes" id="UP001500449">
    <property type="component" value="Unassembled WGS sequence"/>
</dbReference>
<evidence type="ECO:0000256" key="2">
    <source>
        <dbReference type="ARBA" id="ARBA00022643"/>
    </source>
</evidence>
<evidence type="ECO:0000259" key="5">
    <source>
        <dbReference type="Pfam" id="PF00296"/>
    </source>
</evidence>
<protein>
    <submittedName>
        <fullName evidence="6">LLM class F420-dependent oxidoreductase</fullName>
    </submittedName>
</protein>
<evidence type="ECO:0000313" key="6">
    <source>
        <dbReference type="EMBL" id="GAA1826522.1"/>
    </source>
</evidence>
<sequence>MTHFGVHTALENCTVAELQEAWRHAEDLGFDWVSIWDHLHPAVRPPDAGSLDSVVCHTALALTTQRVRVGSLVYSVGFRHPAVLARAVATIDQLSGGRAELGLGAGWHREEYDAFGFAFESPAVRLRRLREAATVVRRLWSEEVVDHEGEFYRLRGARCGVRPVQERPRIWVGASGEKLGLGVVAAVNDGWNCSSVTPEELRRKRTVVLEAAADPAAIVTAVNVGFEPGSVEQLTDLMGRYVDAGADRVVLRVVAPFPLDELAEFATTVAPRFAGALR</sequence>
<evidence type="ECO:0000256" key="3">
    <source>
        <dbReference type="ARBA" id="ARBA00023002"/>
    </source>
</evidence>
<dbReference type="RefSeq" id="WP_344411397.1">
    <property type="nucleotide sequence ID" value="NZ_BAAAQK010000001.1"/>
</dbReference>
<dbReference type="Gene3D" id="3.20.20.30">
    <property type="entry name" value="Luciferase-like domain"/>
    <property type="match status" value="1"/>
</dbReference>
<proteinExistence type="predicted"/>
<dbReference type="InterPro" id="IPR011251">
    <property type="entry name" value="Luciferase-like_dom"/>
</dbReference>
<keyword evidence="7" id="KW-1185">Reference proteome</keyword>
<keyword evidence="1" id="KW-0285">Flavoprotein</keyword>
<dbReference type="Pfam" id="PF00296">
    <property type="entry name" value="Bac_luciferase"/>
    <property type="match status" value="1"/>
</dbReference>
<evidence type="ECO:0000256" key="1">
    <source>
        <dbReference type="ARBA" id="ARBA00022630"/>
    </source>
</evidence>
<reference evidence="6 7" key="1">
    <citation type="journal article" date="2019" name="Int. J. Syst. Evol. Microbiol.">
        <title>The Global Catalogue of Microorganisms (GCM) 10K type strain sequencing project: providing services to taxonomists for standard genome sequencing and annotation.</title>
        <authorList>
            <consortium name="The Broad Institute Genomics Platform"/>
            <consortium name="The Broad Institute Genome Sequencing Center for Infectious Disease"/>
            <person name="Wu L."/>
            <person name="Ma J."/>
        </authorList>
    </citation>
    <scope>NUCLEOTIDE SEQUENCE [LARGE SCALE GENOMIC DNA]</scope>
    <source>
        <strain evidence="6 7">JCM 16009</strain>
    </source>
</reference>
<evidence type="ECO:0000256" key="4">
    <source>
        <dbReference type="ARBA" id="ARBA00023033"/>
    </source>
</evidence>
<gene>
    <name evidence="6" type="ORF">GCM10009836_00160</name>
</gene>
<keyword evidence="2" id="KW-0288">FMN</keyword>
<evidence type="ECO:0000313" key="7">
    <source>
        <dbReference type="Proteomes" id="UP001500449"/>
    </source>
</evidence>
<feature type="domain" description="Luciferase-like" evidence="5">
    <location>
        <begin position="7"/>
        <end position="213"/>
    </location>
</feature>
<name>A0ABN2MI09_9PSEU</name>
<organism evidence="6 7">
    <name type="scientific">Pseudonocardia ailaonensis</name>
    <dbReference type="NCBI Taxonomy" id="367279"/>
    <lineage>
        <taxon>Bacteria</taxon>
        <taxon>Bacillati</taxon>
        <taxon>Actinomycetota</taxon>
        <taxon>Actinomycetes</taxon>
        <taxon>Pseudonocardiales</taxon>
        <taxon>Pseudonocardiaceae</taxon>
        <taxon>Pseudonocardia</taxon>
    </lineage>
</organism>
<comment type="caution">
    <text evidence="6">The sequence shown here is derived from an EMBL/GenBank/DDBJ whole genome shotgun (WGS) entry which is preliminary data.</text>
</comment>
<dbReference type="EMBL" id="BAAAQK010000001">
    <property type="protein sequence ID" value="GAA1826522.1"/>
    <property type="molecule type" value="Genomic_DNA"/>
</dbReference>
<dbReference type="PANTHER" id="PTHR42847">
    <property type="entry name" value="ALKANESULFONATE MONOOXYGENASE"/>
    <property type="match status" value="1"/>
</dbReference>
<dbReference type="InterPro" id="IPR036661">
    <property type="entry name" value="Luciferase-like_sf"/>
</dbReference>
<dbReference type="InterPro" id="IPR050172">
    <property type="entry name" value="SsuD_RutA_monooxygenase"/>
</dbReference>
<dbReference type="PANTHER" id="PTHR42847:SF4">
    <property type="entry name" value="ALKANESULFONATE MONOOXYGENASE-RELATED"/>
    <property type="match status" value="1"/>
</dbReference>
<keyword evidence="4" id="KW-0503">Monooxygenase</keyword>
<keyword evidence="3" id="KW-0560">Oxidoreductase</keyword>